<dbReference type="STRING" id="1834516.BL253_29055"/>
<reference evidence="4" key="1">
    <citation type="submission" date="2016-10" db="EMBL/GenBank/DDBJ databases">
        <title>Frankia sp. NRRL B-16386 Genome sequencing.</title>
        <authorList>
            <person name="Ghodhbane-Gtari F."/>
            <person name="Swanson E."/>
            <person name="Gueddou A."/>
            <person name="Hezbri K."/>
            <person name="Ktari K."/>
            <person name="Nouioui I."/>
            <person name="Morris K."/>
            <person name="Simpson S."/>
            <person name="Abebe-Akele F."/>
            <person name="Thomas K."/>
            <person name="Gtari M."/>
            <person name="Tisa L.S."/>
        </authorList>
    </citation>
    <scope>NUCLEOTIDE SEQUENCE [LARGE SCALE GENOMIC DNA]</scope>
    <source>
        <strain evidence="4">NRRL B-16386</strain>
    </source>
</reference>
<dbReference type="RefSeq" id="WP_076820575.1">
    <property type="nucleotide sequence ID" value="NZ_MOMC01000066.1"/>
</dbReference>
<protein>
    <submittedName>
        <fullName evidence="3">Heavy metal-binding domain-containing protein</fullName>
    </submittedName>
</protein>
<evidence type="ECO:0000313" key="4">
    <source>
        <dbReference type="Proteomes" id="UP000188929"/>
    </source>
</evidence>
<evidence type="ECO:0000256" key="1">
    <source>
        <dbReference type="SAM" id="MobiDB-lite"/>
    </source>
</evidence>
<accession>A0A1V2I4C5</accession>
<gene>
    <name evidence="3" type="ORF">BL253_29055</name>
</gene>
<sequence>MNVPTRLGGYAVGLAVLFGGAFAAGAAVIPDSTVASWTARAQETSMDHTSTTRAPAGPGPGPGRGLSLEQDGYLLDEVTAPDRVGKAGALSFQVRDGDGDPLRAYTTSHDKDLHLIVVRADGTQFRHVHPTLGSDGTWSIPWTWNAAGTYRVFADFVPAHQDASEAPDVTLTSTIDVAGDFVPAPATHRATTAHVDGFAVALRGDLRAGSMSDLTVEIARDGKPVTTLQPYLGAFGHLVALRAGDLAYLHVHPEGAEPAAGDLSGPEIGFMAEIPTAGRYLLYLDFQVDGRVHTAAFVVDTVSDAAGTSAHPGA</sequence>
<feature type="signal peptide" evidence="2">
    <location>
        <begin position="1"/>
        <end position="23"/>
    </location>
</feature>
<name>A0A1V2I4C5_9ACTN</name>
<feature type="compositionally biased region" description="Polar residues" evidence="1">
    <location>
        <begin position="39"/>
        <end position="52"/>
    </location>
</feature>
<keyword evidence="2" id="KW-0732">Signal</keyword>
<proteinExistence type="predicted"/>
<dbReference type="Proteomes" id="UP000188929">
    <property type="component" value="Unassembled WGS sequence"/>
</dbReference>
<keyword evidence="4" id="KW-1185">Reference proteome</keyword>
<organism evidence="3 4">
    <name type="scientific">Pseudofrankia asymbiotica</name>
    <dbReference type="NCBI Taxonomy" id="1834516"/>
    <lineage>
        <taxon>Bacteria</taxon>
        <taxon>Bacillati</taxon>
        <taxon>Actinomycetota</taxon>
        <taxon>Actinomycetes</taxon>
        <taxon>Frankiales</taxon>
        <taxon>Frankiaceae</taxon>
        <taxon>Pseudofrankia</taxon>
    </lineage>
</organism>
<evidence type="ECO:0000313" key="3">
    <source>
        <dbReference type="EMBL" id="ONH24910.1"/>
    </source>
</evidence>
<dbReference type="EMBL" id="MOMC01000066">
    <property type="protein sequence ID" value="ONH24910.1"/>
    <property type="molecule type" value="Genomic_DNA"/>
</dbReference>
<comment type="caution">
    <text evidence="3">The sequence shown here is derived from an EMBL/GenBank/DDBJ whole genome shotgun (WGS) entry which is preliminary data.</text>
</comment>
<dbReference type="OrthoDB" id="128043at2"/>
<evidence type="ECO:0000256" key="2">
    <source>
        <dbReference type="SAM" id="SignalP"/>
    </source>
</evidence>
<dbReference type="AlphaFoldDB" id="A0A1V2I4C5"/>
<feature type="chain" id="PRO_5013092796" evidence="2">
    <location>
        <begin position="24"/>
        <end position="314"/>
    </location>
</feature>
<feature type="region of interest" description="Disordered" evidence="1">
    <location>
        <begin position="39"/>
        <end position="65"/>
    </location>
</feature>